<dbReference type="AlphaFoldDB" id="A0A1B3ZDC6"/>
<evidence type="ECO:0000313" key="3">
    <source>
        <dbReference type="Proteomes" id="UP000094256"/>
    </source>
</evidence>
<feature type="signal peptide" evidence="1">
    <location>
        <begin position="1"/>
        <end position="17"/>
    </location>
</feature>
<dbReference type="KEGG" id="span:AWL63_17295"/>
<gene>
    <name evidence="2" type="ORF">AWL63_17295</name>
</gene>
<dbReference type="OrthoDB" id="7211154at2"/>
<organism evidence="2 3">
    <name type="scientific">Sphingomonas panacis</name>
    <dbReference type="NCBI Taxonomy" id="1560345"/>
    <lineage>
        <taxon>Bacteria</taxon>
        <taxon>Pseudomonadati</taxon>
        <taxon>Pseudomonadota</taxon>
        <taxon>Alphaproteobacteria</taxon>
        <taxon>Sphingomonadales</taxon>
        <taxon>Sphingomonadaceae</taxon>
        <taxon>Sphingomonas</taxon>
    </lineage>
</organism>
<sequence length="102" mass="10308">MKFAALLLATIAAPVLAQAPAAVPAAPAAIPAAKFTLDTPVETIAADPAGKAVLNADIPGLLVHPMYESFKSMGLLDLQGMSQGKLTDAMLAKAKADLAAIK</sequence>
<dbReference type="RefSeq" id="WP_069205967.1">
    <property type="nucleotide sequence ID" value="NZ_CP014168.1"/>
</dbReference>
<protein>
    <submittedName>
        <fullName evidence="2">Uncharacterized protein</fullName>
    </submittedName>
</protein>
<keyword evidence="3" id="KW-1185">Reference proteome</keyword>
<dbReference type="STRING" id="1560345.AWL63_17295"/>
<evidence type="ECO:0000313" key="2">
    <source>
        <dbReference type="EMBL" id="AOH85432.1"/>
    </source>
</evidence>
<dbReference type="Proteomes" id="UP000094256">
    <property type="component" value="Chromosome"/>
</dbReference>
<name>A0A1B3ZDC6_9SPHN</name>
<proteinExistence type="predicted"/>
<dbReference type="EMBL" id="CP014168">
    <property type="protein sequence ID" value="AOH85432.1"/>
    <property type="molecule type" value="Genomic_DNA"/>
</dbReference>
<evidence type="ECO:0000256" key="1">
    <source>
        <dbReference type="SAM" id="SignalP"/>
    </source>
</evidence>
<reference evidence="2 3" key="1">
    <citation type="submission" date="2016-01" db="EMBL/GenBank/DDBJ databases">
        <title>Complete genome and mega plasmid sequence of Sphingomonas panacis DCY99 elicits systemic resistance in rice to Xanthomonas oryzae.</title>
        <authorList>
            <person name="Kim Y.J."/>
            <person name="Yang D.C."/>
            <person name="Sing P."/>
        </authorList>
    </citation>
    <scope>NUCLEOTIDE SEQUENCE [LARGE SCALE GENOMIC DNA]</scope>
    <source>
        <strain evidence="2 3">DCY99</strain>
    </source>
</reference>
<feature type="chain" id="PRO_5008556431" evidence="1">
    <location>
        <begin position="18"/>
        <end position="102"/>
    </location>
</feature>
<keyword evidence="1" id="KW-0732">Signal</keyword>
<accession>A0A1B3ZDC6</accession>